<evidence type="ECO:0000313" key="10">
    <source>
        <dbReference type="Proteomes" id="UP000290189"/>
    </source>
</evidence>
<dbReference type="EMBL" id="OVEO01000019">
    <property type="protein sequence ID" value="SPR01870.1"/>
    <property type="molecule type" value="Genomic_DNA"/>
</dbReference>
<name>A0A0G4INM6_PLABS</name>
<evidence type="ECO:0000256" key="3">
    <source>
        <dbReference type="ARBA" id="ARBA00022737"/>
    </source>
</evidence>
<dbReference type="InterPro" id="IPR001680">
    <property type="entry name" value="WD40_rpt"/>
</dbReference>
<dbReference type="Gene3D" id="2.30.29.30">
    <property type="entry name" value="Pleckstrin-homology domain (PH domain)/Phosphotyrosine-binding domain (PTB)"/>
    <property type="match status" value="1"/>
</dbReference>
<organism evidence="7 9">
    <name type="scientific">Plasmodiophora brassicae</name>
    <name type="common">Clubroot disease agent</name>
    <dbReference type="NCBI Taxonomy" id="37360"/>
    <lineage>
        <taxon>Eukaryota</taxon>
        <taxon>Sar</taxon>
        <taxon>Rhizaria</taxon>
        <taxon>Endomyxa</taxon>
        <taxon>Phytomyxea</taxon>
        <taxon>Plasmodiophorida</taxon>
        <taxon>Plasmodiophoridae</taxon>
        <taxon>Plasmodiophora</taxon>
    </lineage>
</organism>
<feature type="domain" description="PH" evidence="6">
    <location>
        <begin position="31"/>
        <end position="128"/>
    </location>
</feature>
<feature type="repeat" description="WD" evidence="4">
    <location>
        <begin position="441"/>
        <end position="476"/>
    </location>
</feature>
<evidence type="ECO:0000256" key="2">
    <source>
        <dbReference type="ARBA" id="ARBA00022574"/>
    </source>
</evidence>
<protein>
    <recommendedName>
        <fullName evidence="6">PH domain-containing protein</fullName>
    </recommendedName>
</protein>
<reference evidence="7 9" key="1">
    <citation type="submission" date="2015-02" db="EMBL/GenBank/DDBJ databases">
        <authorList>
            <person name="Chooi Y.-H."/>
        </authorList>
    </citation>
    <scope>NUCLEOTIDE SEQUENCE [LARGE SCALE GENOMIC DNA]</scope>
    <source>
        <strain evidence="7">E3</strain>
    </source>
</reference>
<dbReference type="Proteomes" id="UP000039324">
    <property type="component" value="Unassembled WGS sequence"/>
</dbReference>
<dbReference type="OMA" id="WWRHNAD"/>
<dbReference type="SMART" id="SM00320">
    <property type="entry name" value="WD40"/>
    <property type="match status" value="4"/>
</dbReference>
<dbReference type="InterPro" id="IPR019775">
    <property type="entry name" value="WD40_repeat_CS"/>
</dbReference>
<evidence type="ECO:0000256" key="1">
    <source>
        <dbReference type="ARBA" id="ARBA00005672"/>
    </source>
</evidence>
<feature type="repeat" description="WD" evidence="4">
    <location>
        <begin position="397"/>
        <end position="432"/>
    </location>
</feature>
<keyword evidence="9" id="KW-1185">Reference proteome</keyword>
<dbReference type="PROSITE" id="PS50082">
    <property type="entry name" value="WD_REPEATS_2"/>
    <property type="match status" value="2"/>
</dbReference>
<dbReference type="PANTHER" id="PTHR14205">
    <property type="entry name" value="WD-REPEAT PROTEIN"/>
    <property type="match status" value="1"/>
</dbReference>
<dbReference type="AlphaFoldDB" id="A0A0G4INM6"/>
<evidence type="ECO:0000313" key="8">
    <source>
        <dbReference type="EMBL" id="SPR01870.1"/>
    </source>
</evidence>
<dbReference type="InterPro" id="IPR015943">
    <property type="entry name" value="WD40/YVTN_repeat-like_dom_sf"/>
</dbReference>
<keyword evidence="3" id="KW-0677">Repeat</keyword>
<dbReference type="GO" id="GO:0016567">
    <property type="term" value="P:protein ubiquitination"/>
    <property type="evidence" value="ECO:0007669"/>
    <property type="project" value="TreeGrafter"/>
</dbReference>
<dbReference type="Pfam" id="PF00400">
    <property type="entry name" value="WD40"/>
    <property type="match status" value="2"/>
</dbReference>
<evidence type="ECO:0000256" key="4">
    <source>
        <dbReference type="PROSITE-ProRule" id="PRU00221"/>
    </source>
</evidence>
<evidence type="ECO:0000313" key="7">
    <source>
        <dbReference type="EMBL" id="CEO96918.1"/>
    </source>
</evidence>
<keyword evidence="8" id="KW-0496">Mitochondrion</keyword>
<dbReference type="PANTHER" id="PTHR14205:SF15">
    <property type="entry name" value="EARP AND GARP COMPLEX-INTERACTING PROTEIN 1"/>
    <property type="match status" value="1"/>
</dbReference>
<dbReference type="PROSITE" id="PS50003">
    <property type="entry name" value="PH_DOMAIN"/>
    <property type="match status" value="1"/>
</dbReference>
<evidence type="ECO:0000256" key="5">
    <source>
        <dbReference type="SAM" id="MobiDB-lite"/>
    </source>
</evidence>
<dbReference type="OrthoDB" id="361494at2759"/>
<dbReference type="SUPFAM" id="SSF50978">
    <property type="entry name" value="WD40 repeat-like"/>
    <property type="match status" value="1"/>
</dbReference>
<evidence type="ECO:0000313" key="9">
    <source>
        <dbReference type="Proteomes" id="UP000039324"/>
    </source>
</evidence>
<accession>A0A0G4INM6</accession>
<dbReference type="InterPro" id="IPR001849">
    <property type="entry name" value="PH_domain"/>
</dbReference>
<dbReference type="InterPro" id="IPR040323">
    <property type="entry name" value="EIPR1"/>
</dbReference>
<sequence>MSSVVSSPVPYRGNASAVDVAAVDEDAYADGDEVAGVLSVRTGPSGEWRPRYVRVRPGTLSISAAKGGRAIRTIALNGCTAAERASDSAGRPFALNVTSSSFGELVDLAAESSSDQTRWLKAIADAVPPASTVSDDISSRLEAELTRVRLSGWCRDLGIPDRSSRWRHPSSLVGIASKACEHLEVTRMDDDLQLTDASCIAVHNSEDQIAIGSLSGGQRSPGELQILSFGSDGQFEQLQRMEQPEGCTSMGWNSDRLVCGTSEGNVHFHRCDPDSSERNVPLVATFSHSKWVSGENAYRSGPGMWAPSSRINWTGINYADIDLFAAIENHRMHIWNFERTDQPVFSGKAAVSTVFAGEWSPHQPAHLLVGGLSRGLKLFDIRMLSKSPERSVPWKHGSAHDRPIRALSWSPLVKHWFASASDDATVKVWDLRMNKGPIRVLGDHINAALSVAWSNTHAEVLVSGSADCSVRLWNLRLSPRYIMNTTENLEDFVVGTAFSPNNPLAVYSVTSAGRVSMSEMLPRFTDNFVCHRFSESEPRERDVENCLYSRNLGTAYEKLADLATQLWADQQFDQTARLLTTVSNTMFESCVNEIPSSQDQLIRDLSYYMSPLATSRTLPSSKSNAIIQILRIRLALRKLLEQQSFTEILSLEDDICSQMVANPDAFDSEMLKAIIQAILPHEYVSGLRLALRLGEILRDHSRFSDFISIASMLLSPTVYDPQPECPDLAVSSVLSKKASVTLDRDLRNPKVVIPQLELLIRVHIVLSKPESASHLIEVMEDQQGPRVMTSSVHRLYFNALLLHKHYDKFFILATLLVQQLEGYPFATVLNQMMNDVAFPRLNRFLKQDCLDGARKGNDISPLIAGSLTVINMTQNCSMLPACLETSLPQSLEKFCNELDQCMRQLPDDSAGAHASKVIELVTQIRDAKRTTAVICKDELAAFTNMLKKHSSRAPQQKAPPASPLSVSQSKPA</sequence>
<dbReference type="PROSITE" id="PS00678">
    <property type="entry name" value="WD_REPEATS_1"/>
    <property type="match status" value="1"/>
</dbReference>
<geneLocation type="mitochondrion" evidence="8"/>
<reference evidence="8 10" key="2">
    <citation type="submission" date="2018-03" db="EMBL/GenBank/DDBJ databases">
        <authorList>
            <person name="Fogelqvist J."/>
        </authorList>
    </citation>
    <scope>NUCLEOTIDE SEQUENCE [LARGE SCALE GENOMIC DNA]</scope>
</reference>
<proteinExistence type="inferred from homology"/>
<dbReference type="Pfam" id="PF00169">
    <property type="entry name" value="PH"/>
    <property type="match status" value="1"/>
</dbReference>
<evidence type="ECO:0000259" key="6">
    <source>
        <dbReference type="PROSITE" id="PS50003"/>
    </source>
</evidence>
<dbReference type="EMBL" id="CDSF01000077">
    <property type="protein sequence ID" value="CEO96918.1"/>
    <property type="molecule type" value="Genomic_DNA"/>
</dbReference>
<dbReference type="SUPFAM" id="SSF50729">
    <property type="entry name" value="PH domain-like"/>
    <property type="match status" value="1"/>
</dbReference>
<dbReference type="InterPro" id="IPR036322">
    <property type="entry name" value="WD40_repeat_dom_sf"/>
</dbReference>
<feature type="region of interest" description="Disordered" evidence="5">
    <location>
        <begin position="947"/>
        <end position="972"/>
    </location>
</feature>
<dbReference type="PROSITE" id="PS50294">
    <property type="entry name" value="WD_REPEATS_REGION"/>
    <property type="match status" value="2"/>
</dbReference>
<dbReference type="STRING" id="37360.A0A0G4INM6"/>
<gene>
    <name evidence="7" type="ORF">PBRA_005522</name>
    <name evidence="8" type="ORF">PLBR_LOCUS9085</name>
</gene>
<dbReference type="Gene3D" id="2.130.10.10">
    <property type="entry name" value="YVTN repeat-like/Quinoprotein amine dehydrogenase"/>
    <property type="match status" value="1"/>
</dbReference>
<dbReference type="InterPro" id="IPR011993">
    <property type="entry name" value="PH-like_dom_sf"/>
</dbReference>
<dbReference type="Proteomes" id="UP000290189">
    <property type="component" value="Unassembled WGS sequence"/>
</dbReference>
<comment type="similarity">
    <text evidence="1">Belongs to the WD repeat EIPR1 family.</text>
</comment>
<keyword evidence="2 4" id="KW-0853">WD repeat</keyword>
<dbReference type="SMART" id="SM00233">
    <property type="entry name" value="PH"/>
    <property type="match status" value="1"/>
</dbReference>